<dbReference type="EMBL" id="NJAJ01000059">
    <property type="protein sequence ID" value="PHM60597.1"/>
    <property type="molecule type" value="Genomic_DNA"/>
</dbReference>
<sequence>MHGKQIIAGRFLDIGKLILSTDLTERQDLQAVFLAVGRIHKQVLESAIPPGFLQGGFQVIDAFQIGQWIGQVDNHPGMTAVLVIIHAEGMDLIQTKILLP</sequence>
<evidence type="ECO:0000313" key="2">
    <source>
        <dbReference type="Proteomes" id="UP000222366"/>
    </source>
</evidence>
<name>A0A2D0KBL3_9GAMM</name>
<protein>
    <submittedName>
        <fullName evidence="1">Uncharacterized protein</fullName>
    </submittedName>
</protein>
<dbReference type="Proteomes" id="UP000222366">
    <property type="component" value="Unassembled WGS sequence"/>
</dbReference>
<keyword evidence="2" id="KW-1185">Reference proteome</keyword>
<reference evidence="1 2" key="1">
    <citation type="journal article" date="2017" name="Nat. Microbiol.">
        <title>Natural product diversity associated with the nematode symbionts Photorhabdus and Xenorhabdus.</title>
        <authorList>
            <person name="Tobias N.J."/>
            <person name="Wolff H."/>
            <person name="Djahanschiri B."/>
            <person name="Grundmann F."/>
            <person name="Kronenwerth M."/>
            <person name="Shi Y.M."/>
            <person name="Simonyi S."/>
            <person name="Grun P."/>
            <person name="Shapiro-Ilan D."/>
            <person name="Pidot S.J."/>
            <person name="Stinear T.P."/>
            <person name="Ebersberger I."/>
            <person name="Bode H.B."/>
        </authorList>
    </citation>
    <scope>NUCLEOTIDE SEQUENCE [LARGE SCALE GENOMIC DNA]</scope>
    <source>
        <strain evidence="1 2">DSM 17904</strain>
    </source>
</reference>
<organism evidence="1 2">
    <name type="scientific">Xenorhabdus stockiae</name>
    <dbReference type="NCBI Taxonomy" id="351614"/>
    <lineage>
        <taxon>Bacteria</taxon>
        <taxon>Pseudomonadati</taxon>
        <taxon>Pseudomonadota</taxon>
        <taxon>Gammaproteobacteria</taxon>
        <taxon>Enterobacterales</taxon>
        <taxon>Morganellaceae</taxon>
        <taxon>Xenorhabdus</taxon>
    </lineage>
</organism>
<dbReference type="AlphaFoldDB" id="A0A2D0KBL3"/>
<proteinExistence type="predicted"/>
<gene>
    <name evidence="1" type="ORF">Xsto_03853</name>
</gene>
<comment type="caution">
    <text evidence="1">The sequence shown here is derived from an EMBL/GenBank/DDBJ whole genome shotgun (WGS) entry which is preliminary data.</text>
</comment>
<evidence type="ECO:0000313" key="1">
    <source>
        <dbReference type="EMBL" id="PHM60597.1"/>
    </source>
</evidence>
<accession>A0A2D0KBL3</accession>